<dbReference type="InterPro" id="IPR006119">
    <property type="entry name" value="Resolv_N"/>
</dbReference>
<feature type="domain" description="Resolvase/invertase-type recombinase catalytic" evidence="7">
    <location>
        <begin position="5"/>
        <end position="153"/>
    </location>
</feature>
<organism evidence="9 10">
    <name type="scientific">Lentilactobacillus sunkii DSM 19904</name>
    <dbReference type="NCBI Taxonomy" id="1423808"/>
    <lineage>
        <taxon>Bacteria</taxon>
        <taxon>Bacillati</taxon>
        <taxon>Bacillota</taxon>
        <taxon>Bacilli</taxon>
        <taxon>Lactobacillales</taxon>
        <taxon>Lactobacillaceae</taxon>
        <taxon>Lentilactobacillus</taxon>
    </lineage>
</organism>
<dbReference type="InterPro" id="IPR011109">
    <property type="entry name" value="DNA_bind_recombinase_dom"/>
</dbReference>
<evidence type="ECO:0000256" key="5">
    <source>
        <dbReference type="PROSITE-ProRule" id="PRU10137"/>
    </source>
</evidence>
<keyword evidence="6" id="KW-0175">Coiled coil</keyword>
<name>A0A0R1L1G2_9LACO</name>
<dbReference type="Gene3D" id="3.40.50.1390">
    <property type="entry name" value="Resolvase, N-terminal catalytic domain"/>
    <property type="match status" value="1"/>
</dbReference>
<dbReference type="PROSITE" id="PS51736">
    <property type="entry name" value="RECOMBINASES_3"/>
    <property type="match status" value="1"/>
</dbReference>
<feature type="active site" description="O-(5'-phospho-DNA)-serine intermediate" evidence="4 5">
    <location>
        <position position="13"/>
    </location>
</feature>
<keyword evidence="1" id="KW-0229">DNA integration</keyword>
<evidence type="ECO:0000256" key="4">
    <source>
        <dbReference type="PIRSR" id="PIRSR606118-50"/>
    </source>
</evidence>
<dbReference type="GO" id="GO:0015074">
    <property type="term" value="P:DNA integration"/>
    <property type="evidence" value="ECO:0007669"/>
    <property type="project" value="UniProtKB-KW"/>
</dbReference>
<feature type="domain" description="Recombinase" evidence="8">
    <location>
        <begin position="161"/>
        <end position="265"/>
    </location>
</feature>
<dbReference type="Pfam" id="PF00239">
    <property type="entry name" value="Resolvase"/>
    <property type="match status" value="1"/>
</dbReference>
<dbReference type="PROSITE" id="PS00397">
    <property type="entry name" value="RECOMBINASES_1"/>
    <property type="match status" value="1"/>
</dbReference>
<dbReference type="AlphaFoldDB" id="A0A0R1L1G2"/>
<feature type="coiled-coil region" evidence="6">
    <location>
        <begin position="403"/>
        <end position="430"/>
    </location>
</feature>
<reference evidence="9 10" key="1">
    <citation type="journal article" date="2015" name="Genome Announc.">
        <title>Expanding the biotechnology potential of lactobacilli through comparative genomics of 213 strains and associated genera.</title>
        <authorList>
            <person name="Sun Z."/>
            <person name="Harris H.M."/>
            <person name="McCann A."/>
            <person name="Guo C."/>
            <person name="Argimon S."/>
            <person name="Zhang W."/>
            <person name="Yang X."/>
            <person name="Jeffery I.B."/>
            <person name="Cooney J.C."/>
            <person name="Kagawa T.F."/>
            <person name="Liu W."/>
            <person name="Song Y."/>
            <person name="Salvetti E."/>
            <person name="Wrobel A."/>
            <person name="Rasinkangas P."/>
            <person name="Parkhill J."/>
            <person name="Rea M.C."/>
            <person name="O'Sullivan O."/>
            <person name="Ritari J."/>
            <person name="Douillard F.P."/>
            <person name="Paul Ross R."/>
            <person name="Yang R."/>
            <person name="Briner A.E."/>
            <person name="Felis G.E."/>
            <person name="de Vos W.M."/>
            <person name="Barrangou R."/>
            <person name="Klaenhammer T.R."/>
            <person name="Caufield P.W."/>
            <person name="Cui Y."/>
            <person name="Zhang H."/>
            <person name="O'Toole P.W."/>
        </authorList>
    </citation>
    <scope>NUCLEOTIDE SEQUENCE [LARGE SCALE GENOMIC DNA]</scope>
    <source>
        <strain evidence="9 10">DSM 19904</strain>
    </source>
</reference>
<dbReference type="InterPro" id="IPR006118">
    <property type="entry name" value="Recombinase_CS"/>
</dbReference>
<dbReference type="InterPro" id="IPR038109">
    <property type="entry name" value="DNA_bind_recomb_sf"/>
</dbReference>
<evidence type="ECO:0000259" key="7">
    <source>
        <dbReference type="PROSITE" id="PS51736"/>
    </source>
</evidence>
<keyword evidence="3" id="KW-0233">DNA recombination</keyword>
<keyword evidence="2" id="KW-0238">DNA-binding</keyword>
<evidence type="ECO:0000313" key="9">
    <source>
        <dbReference type="EMBL" id="KRK87523.1"/>
    </source>
</evidence>
<evidence type="ECO:0000256" key="6">
    <source>
        <dbReference type="SAM" id="Coils"/>
    </source>
</evidence>
<dbReference type="PATRIC" id="fig|1423808.3.peg.924"/>
<comment type="caution">
    <text evidence="9">The sequence shown here is derived from an EMBL/GenBank/DDBJ whole genome shotgun (WGS) entry which is preliminary data.</text>
</comment>
<dbReference type="RefSeq" id="WP_057825991.1">
    <property type="nucleotide sequence ID" value="NZ_AZEA01000019.1"/>
</dbReference>
<dbReference type="PANTHER" id="PTHR30461:SF23">
    <property type="entry name" value="DNA RECOMBINASE-RELATED"/>
    <property type="match status" value="1"/>
</dbReference>
<evidence type="ECO:0000256" key="1">
    <source>
        <dbReference type="ARBA" id="ARBA00022908"/>
    </source>
</evidence>
<keyword evidence="10" id="KW-1185">Reference proteome</keyword>
<dbReference type="InterPro" id="IPR025827">
    <property type="entry name" value="Zn_ribbon_recom_dom"/>
</dbReference>
<dbReference type="CDD" id="cd00338">
    <property type="entry name" value="Ser_Recombinase"/>
    <property type="match status" value="1"/>
</dbReference>
<dbReference type="GO" id="GO:0003677">
    <property type="term" value="F:DNA binding"/>
    <property type="evidence" value="ECO:0007669"/>
    <property type="project" value="UniProtKB-KW"/>
</dbReference>
<dbReference type="Pfam" id="PF13408">
    <property type="entry name" value="Zn_ribbon_recom"/>
    <property type="match status" value="1"/>
</dbReference>
<dbReference type="InterPro" id="IPR050639">
    <property type="entry name" value="SSR_resolvase"/>
</dbReference>
<gene>
    <name evidence="9" type="ORF">FD17_GL000920</name>
</gene>
<proteinExistence type="predicted"/>
<sequence>MDKQIVGIYVRVSTPGQAEEGYSIDEQVDKLTKFCDVKDWQVAKVYKDAGFSGSNIKRPGMQLMMDDVKEHRINTVLVYKLDRLSRSQKDTLFLIEDVFNKNDCSFISLNENFDTSTAFGKAMVGILSVFAQLEREQITQRMQMGRVGRAKAGLFNGSQVPYGYDYVDSRLVPNPITAPIVREIFDDYNHGYSVDKLKMKYDSAGHVGRKLPWSYHVLRYLLTNRTYIGEVAYGKKWYPGIQKPIVDEVVFDETQRQLAVRQIKNAKLTNNPRPFRAKYMLSGLLRCGLCGSWFDVSISKAHKDRSVLNRYYTCHHRKPSALLKEGLNPDERCSSKTYVLSDLEHKVMKKILELAYDPKRVDKLLNANGHVIDDPTPLKRRIRDISNELGRIMELYTAGSVPLDVINTKANQLTQERINLQERVQKITDETNTESISTIRETLESAKTIMKTGSYEERTDVVRKLIKKIVLKGDRMAIEWRFN</sequence>
<dbReference type="PROSITE" id="PS51737">
    <property type="entry name" value="RECOMBINASE_DNA_BIND"/>
    <property type="match status" value="1"/>
</dbReference>
<evidence type="ECO:0000259" key="8">
    <source>
        <dbReference type="PROSITE" id="PS51737"/>
    </source>
</evidence>
<dbReference type="EMBL" id="AZEA01000019">
    <property type="protein sequence ID" value="KRK87523.1"/>
    <property type="molecule type" value="Genomic_DNA"/>
</dbReference>
<dbReference type="Pfam" id="PF07508">
    <property type="entry name" value="Recombinase"/>
    <property type="match status" value="1"/>
</dbReference>
<dbReference type="SUPFAM" id="SSF53041">
    <property type="entry name" value="Resolvase-like"/>
    <property type="match status" value="1"/>
</dbReference>
<dbReference type="PANTHER" id="PTHR30461">
    <property type="entry name" value="DNA-INVERTASE FROM LAMBDOID PROPHAGE"/>
    <property type="match status" value="1"/>
</dbReference>
<dbReference type="InterPro" id="IPR036162">
    <property type="entry name" value="Resolvase-like_N_sf"/>
</dbReference>
<evidence type="ECO:0000313" key="10">
    <source>
        <dbReference type="Proteomes" id="UP000051581"/>
    </source>
</evidence>
<accession>A0A0R1L1G2</accession>
<dbReference type="Gene3D" id="3.90.1750.20">
    <property type="entry name" value="Putative Large Serine Recombinase, Chain B, Domain 2"/>
    <property type="match status" value="1"/>
</dbReference>
<dbReference type="SMART" id="SM00857">
    <property type="entry name" value="Resolvase"/>
    <property type="match status" value="1"/>
</dbReference>
<dbReference type="GO" id="GO:0000150">
    <property type="term" value="F:DNA strand exchange activity"/>
    <property type="evidence" value="ECO:0007669"/>
    <property type="project" value="InterPro"/>
</dbReference>
<evidence type="ECO:0000256" key="3">
    <source>
        <dbReference type="ARBA" id="ARBA00023172"/>
    </source>
</evidence>
<dbReference type="Proteomes" id="UP000051581">
    <property type="component" value="Unassembled WGS sequence"/>
</dbReference>
<protein>
    <submittedName>
        <fullName evidence="9">Integrase</fullName>
    </submittedName>
</protein>
<evidence type="ECO:0000256" key="2">
    <source>
        <dbReference type="ARBA" id="ARBA00023125"/>
    </source>
</evidence>